<dbReference type="PANTHER" id="PTHR43179:SF7">
    <property type="entry name" value="RHAMNOSYLTRANSFERASE WBBL"/>
    <property type="match status" value="1"/>
</dbReference>
<keyword evidence="3" id="KW-1185">Reference proteome</keyword>
<accession>A0A370KDG5</accession>
<dbReference type="SUPFAM" id="SSF53448">
    <property type="entry name" value="Nucleotide-diphospho-sugar transferases"/>
    <property type="match status" value="1"/>
</dbReference>
<dbReference type="PANTHER" id="PTHR43179">
    <property type="entry name" value="RHAMNOSYLTRANSFERASE WBBL"/>
    <property type="match status" value="1"/>
</dbReference>
<name>A0A370KDG5_9GAMM</name>
<organism evidence="2 3">
    <name type="scientific">Dyella solisilvae</name>
    <dbReference type="NCBI Taxonomy" id="1920168"/>
    <lineage>
        <taxon>Bacteria</taxon>
        <taxon>Pseudomonadati</taxon>
        <taxon>Pseudomonadota</taxon>
        <taxon>Gammaproteobacteria</taxon>
        <taxon>Lysobacterales</taxon>
        <taxon>Rhodanobacteraceae</taxon>
        <taxon>Dyella</taxon>
    </lineage>
</organism>
<dbReference type="AlphaFoldDB" id="A0A370KDG5"/>
<dbReference type="GO" id="GO:0016740">
    <property type="term" value="F:transferase activity"/>
    <property type="evidence" value="ECO:0007669"/>
    <property type="project" value="UniProtKB-KW"/>
</dbReference>
<dbReference type="Pfam" id="PF13692">
    <property type="entry name" value="Glyco_trans_1_4"/>
    <property type="match status" value="1"/>
</dbReference>
<protein>
    <submittedName>
        <fullName evidence="2">Glycosyltransferase</fullName>
    </submittedName>
</protein>
<dbReference type="CDD" id="cd04186">
    <property type="entry name" value="GT_2_like_c"/>
    <property type="match status" value="1"/>
</dbReference>
<dbReference type="Pfam" id="PF00535">
    <property type="entry name" value="Glycos_transf_2"/>
    <property type="match status" value="1"/>
</dbReference>
<dbReference type="Proteomes" id="UP000254711">
    <property type="component" value="Unassembled WGS sequence"/>
</dbReference>
<gene>
    <name evidence="2" type="ORF">DVT68_06400</name>
</gene>
<dbReference type="Gene3D" id="3.40.50.2000">
    <property type="entry name" value="Glycogen Phosphorylase B"/>
    <property type="match status" value="1"/>
</dbReference>
<dbReference type="SUPFAM" id="SSF53756">
    <property type="entry name" value="UDP-Glycosyltransferase/glycogen phosphorylase"/>
    <property type="match status" value="1"/>
</dbReference>
<dbReference type="InterPro" id="IPR029044">
    <property type="entry name" value="Nucleotide-diphossugar_trans"/>
</dbReference>
<comment type="caution">
    <text evidence="2">The sequence shown here is derived from an EMBL/GenBank/DDBJ whole genome shotgun (WGS) entry which is preliminary data.</text>
</comment>
<evidence type="ECO:0000313" key="2">
    <source>
        <dbReference type="EMBL" id="RDJ00704.1"/>
    </source>
</evidence>
<dbReference type="OrthoDB" id="9807209at2"/>
<dbReference type="InterPro" id="IPR001173">
    <property type="entry name" value="Glyco_trans_2-like"/>
</dbReference>
<reference evidence="2 3" key="1">
    <citation type="submission" date="2018-07" db="EMBL/GenBank/DDBJ databases">
        <title>Dyella solisilvae sp. nov., isolated from the pine and broad-leaved mixed forest soil.</title>
        <authorList>
            <person name="Gao Z."/>
            <person name="Qiu L."/>
        </authorList>
    </citation>
    <scope>NUCLEOTIDE SEQUENCE [LARGE SCALE GENOMIC DNA]</scope>
    <source>
        <strain evidence="2 3">DHG54</strain>
    </source>
</reference>
<feature type="domain" description="Glycosyltransferase 2-like" evidence="1">
    <location>
        <begin position="48"/>
        <end position="189"/>
    </location>
</feature>
<keyword evidence="2" id="KW-0808">Transferase</keyword>
<evidence type="ECO:0000259" key="1">
    <source>
        <dbReference type="Pfam" id="PF00535"/>
    </source>
</evidence>
<evidence type="ECO:0000313" key="3">
    <source>
        <dbReference type="Proteomes" id="UP000254711"/>
    </source>
</evidence>
<dbReference type="EMBL" id="QQSY01000001">
    <property type="protein sequence ID" value="RDJ00704.1"/>
    <property type="molecule type" value="Genomic_DNA"/>
</dbReference>
<dbReference type="Gene3D" id="3.90.550.10">
    <property type="entry name" value="Spore Coat Polysaccharide Biosynthesis Protein SpsA, Chain A"/>
    <property type="match status" value="1"/>
</dbReference>
<proteinExistence type="predicted"/>
<sequence length="669" mass="73453">MRGWRGTLARVRQEFARRPALDDTLPMGPVDVPFEPFALPTSGQPCVSVVIPTYGKLEYTLACLRSLLRHRPDTSFEVVVVDDASPEDPSPMLAQIAGVRLIRNAANLGFIGSCNAGASVALGEFVLFLNNDTQVTPNWLDGLLKCFSEHADCGIAGSRLIYPDGRLQEAGGLIFADGSCWNCGRFEQRDAPSWQYRREVDYVSGASLLIRRTTFEQVGGFDSRYMPAYYEDADLAFAVRQLGLKVYYEPSSTVIHFEGISAGVDLTTGMKRHQVTNQPKFVSKWSEVLGGQPPAGSPLGEALRWHRKGRVLVVDSMTPDPSRDSGSLRLTAILKLLDESGWSTSFLPDDGRASETEVRALGSLGIEVLRQPWVDNAPQWLREHGTSLHAVMLCRHTVAGQYATLVRKYAPHARLLFDTVDLHYLREQRAAEISGSHAMARQALASRKSELTMIENADVTFVVSPHEQEMLARELPRARVELLTNIHEVHGCGQPHGQRKDLVFIGGFGHPPNSDAVHWIASELLPAIRAIDSHVLVHVLGDVPNDVRAALKQPGLELHGRVADLAPWLDGALASLAPLRFGAGVKGKINMAMSFGLPVIATPTAVEGMRLQDGHDVLVAEDATGFVRAYERLRHDQALWAKLSQHGLDNIRAHFSAKAAAQTLRLVLE</sequence>